<dbReference type="PANTHER" id="PTHR35332:SF2">
    <property type="entry name" value="REGULATION OF ENOLASE PROTEIN 1"/>
    <property type="match status" value="1"/>
</dbReference>
<dbReference type="Gene3D" id="2.60.120.200">
    <property type="match status" value="1"/>
</dbReference>
<dbReference type="InterPro" id="IPR009784">
    <property type="entry name" value="DUF1349"/>
</dbReference>
<sequence>PNDVTLRAFPGTDIWRKPPTTNAFNAPTHPVSKPLPLTSFKSARITISASWTTQYDQGGLLLELLPVSEASSAPISESQNSKGSQHKWLKTGVEYYNGHPRISTVGCDGWADWSIYPVPKSSLEEITMEVRRDKDINGKGLWVYFVEKEEKVPVREVCWFFAEEEEMVLRISGMAARPAKK</sequence>
<proteinExistence type="predicted"/>
<dbReference type="PANTHER" id="PTHR35332">
    <property type="entry name" value="REGULATION OF ENOLASE PROTEIN 1"/>
    <property type="match status" value="1"/>
</dbReference>
<reference evidence="1" key="1">
    <citation type="journal article" date="2020" name="Stud. Mycol.">
        <title>101 Dothideomycetes genomes: a test case for predicting lifestyles and emergence of pathogens.</title>
        <authorList>
            <person name="Haridas S."/>
            <person name="Albert R."/>
            <person name="Binder M."/>
            <person name="Bloem J."/>
            <person name="Labutti K."/>
            <person name="Salamov A."/>
            <person name="Andreopoulos B."/>
            <person name="Baker S."/>
            <person name="Barry K."/>
            <person name="Bills G."/>
            <person name="Bluhm B."/>
            <person name="Cannon C."/>
            <person name="Castanera R."/>
            <person name="Culley D."/>
            <person name="Daum C."/>
            <person name="Ezra D."/>
            <person name="Gonzalez J."/>
            <person name="Henrissat B."/>
            <person name="Kuo A."/>
            <person name="Liang C."/>
            <person name="Lipzen A."/>
            <person name="Lutzoni F."/>
            <person name="Magnuson J."/>
            <person name="Mondo S."/>
            <person name="Nolan M."/>
            <person name="Ohm R."/>
            <person name="Pangilinan J."/>
            <person name="Park H.-J."/>
            <person name="Ramirez L."/>
            <person name="Alfaro M."/>
            <person name="Sun H."/>
            <person name="Tritt A."/>
            <person name="Yoshinaga Y."/>
            <person name="Zwiers L.-H."/>
            <person name="Turgeon B."/>
            <person name="Goodwin S."/>
            <person name="Spatafora J."/>
            <person name="Crous P."/>
            <person name="Grigoriev I."/>
        </authorList>
    </citation>
    <scope>NUCLEOTIDE SEQUENCE</scope>
    <source>
        <strain evidence="1">CBS 113979</strain>
    </source>
</reference>
<evidence type="ECO:0000313" key="2">
    <source>
        <dbReference type="Proteomes" id="UP000800041"/>
    </source>
</evidence>
<protein>
    <submittedName>
        <fullName evidence="1">Uncharacterized protein</fullName>
    </submittedName>
</protein>
<dbReference type="Pfam" id="PF07081">
    <property type="entry name" value="DUF1349"/>
    <property type="match status" value="1"/>
</dbReference>
<gene>
    <name evidence="1" type="ORF">K402DRAFT_316017</name>
</gene>
<evidence type="ECO:0000313" key="1">
    <source>
        <dbReference type="EMBL" id="KAF1984878.1"/>
    </source>
</evidence>
<organism evidence="1 2">
    <name type="scientific">Aulographum hederae CBS 113979</name>
    <dbReference type="NCBI Taxonomy" id="1176131"/>
    <lineage>
        <taxon>Eukaryota</taxon>
        <taxon>Fungi</taxon>
        <taxon>Dikarya</taxon>
        <taxon>Ascomycota</taxon>
        <taxon>Pezizomycotina</taxon>
        <taxon>Dothideomycetes</taxon>
        <taxon>Pleosporomycetidae</taxon>
        <taxon>Aulographales</taxon>
        <taxon>Aulographaceae</taxon>
    </lineage>
</organism>
<accession>A0A6G1GVW0</accession>
<dbReference type="AlphaFoldDB" id="A0A6G1GVW0"/>
<feature type="non-terminal residue" evidence="1">
    <location>
        <position position="1"/>
    </location>
</feature>
<keyword evidence="2" id="KW-1185">Reference proteome</keyword>
<feature type="non-terminal residue" evidence="1">
    <location>
        <position position="181"/>
    </location>
</feature>
<dbReference type="OrthoDB" id="42525at2759"/>
<dbReference type="EMBL" id="ML977165">
    <property type="protein sequence ID" value="KAF1984878.1"/>
    <property type="molecule type" value="Genomic_DNA"/>
</dbReference>
<dbReference type="Proteomes" id="UP000800041">
    <property type="component" value="Unassembled WGS sequence"/>
</dbReference>
<name>A0A6G1GVW0_9PEZI</name>